<dbReference type="Gene3D" id="2.60.120.10">
    <property type="entry name" value="Jelly Rolls"/>
    <property type="match status" value="2"/>
</dbReference>
<protein>
    <submittedName>
        <fullName evidence="2">5-deoxy-glucuronate isomerase</fullName>
        <ecNumber evidence="2">5.3.1.30</ecNumber>
    </submittedName>
</protein>
<dbReference type="SUPFAM" id="SSF51182">
    <property type="entry name" value="RmlC-like cupins"/>
    <property type="match status" value="1"/>
</dbReference>
<gene>
    <name evidence="2" type="primary">iolB_1</name>
    <name evidence="2" type="ORF">SDC9_46427</name>
</gene>
<reference evidence="2" key="1">
    <citation type="submission" date="2019-08" db="EMBL/GenBank/DDBJ databases">
        <authorList>
            <person name="Kucharzyk K."/>
            <person name="Murdoch R.W."/>
            <person name="Higgins S."/>
            <person name="Loffler F."/>
        </authorList>
    </citation>
    <scope>NUCLEOTIDE SEQUENCE</scope>
</reference>
<dbReference type="GO" id="GO:0019310">
    <property type="term" value="P:inositol catabolic process"/>
    <property type="evidence" value="ECO:0007669"/>
    <property type="project" value="InterPro"/>
</dbReference>
<name>A0A644WCZ1_9ZZZZ</name>
<dbReference type="EC" id="5.3.1.30" evidence="2"/>
<proteinExistence type="predicted"/>
<accession>A0A644WCZ1</accession>
<comment type="caution">
    <text evidence="2">The sequence shown here is derived from an EMBL/GenBank/DDBJ whole genome shotgun (WGS) entry which is preliminary data.</text>
</comment>
<dbReference type="PANTHER" id="PTHR39193:SF1">
    <property type="entry name" value="5-DEOXY-GLUCURONATE ISOMERASE"/>
    <property type="match status" value="1"/>
</dbReference>
<evidence type="ECO:0000256" key="1">
    <source>
        <dbReference type="ARBA" id="ARBA00023235"/>
    </source>
</evidence>
<dbReference type="AlphaFoldDB" id="A0A644WCZ1"/>
<dbReference type="InterPro" id="IPR014710">
    <property type="entry name" value="RmlC-like_jellyroll"/>
</dbReference>
<dbReference type="GO" id="GO:0008880">
    <property type="term" value="F:glucuronate isomerase activity"/>
    <property type="evidence" value="ECO:0007669"/>
    <property type="project" value="InterPro"/>
</dbReference>
<dbReference type="EMBL" id="VSSQ01000714">
    <property type="protein sequence ID" value="MPM00204.1"/>
    <property type="molecule type" value="Genomic_DNA"/>
</dbReference>
<dbReference type="InterPro" id="IPR021120">
    <property type="entry name" value="KduI/IolB_isomerase"/>
</dbReference>
<dbReference type="PANTHER" id="PTHR39193">
    <property type="entry name" value="5-DEOXY-GLUCURONATE ISOMERASE"/>
    <property type="match status" value="1"/>
</dbReference>
<dbReference type="InterPro" id="IPR011051">
    <property type="entry name" value="RmlC_Cupin_sf"/>
</dbReference>
<dbReference type="NCBIfam" id="TIGR04378">
    <property type="entry name" value="myo_inos_iolB"/>
    <property type="match status" value="1"/>
</dbReference>
<dbReference type="GO" id="GO:0102482">
    <property type="term" value="F:5-deoxy-D-glucuronate isomerase activity"/>
    <property type="evidence" value="ECO:0007669"/>
    <property type="project" value="UniProtKB-EC"/>
</dbReference>
<evidence type="ECO:0000313" key="2">
    <source>
        <dbReference type="EMBL" id="MPM00204.1"/>
    </source>
</evidence>
<dbReference type="InterPro" id="IPR024203">
    <property type="entry name" value="Deoxy-glucuronate_isom_IolB"/>
</dbReference>
<dbReference type="Pfam" id="PF04962">
    <property type="entry name" value="KduI"/>
    <property type="match status" value="1"/>
</dbReference>
<organism evidence="2">
    <name type="scientific">bioreactor metagenome</name>
    <dbReference type="NCBI Taxonomy" id="1076179"/>
    <lineage>
        <taxon>unclassified sequences</taxon>
        <taxon>metagenomes</taxon>
        <taxon>ecological metagenomes</taxon>
    </lineage>
</organism>
<keyword evidence="1 2" id="KW-0413">Isomerase</keyword>
<sequence>MADLLRKPFGTHGKVHEITPASAGWRYVGFSLYRLRPGESAAEATGATEVILVLVEGRARIHAAGQDWGVLGERMNVFERTPPHCLYVPNGQDWSLVAETECTVAVCAAPGRGNHPARRIGPGGIALTERGRGTNTRYVHNIAMEAEEICDSLLVTEVFTPAGHWSSYPSHRHDEDDFPRITYLEETYYHRINPAQGFGIQRVYTEDGTLDETMAVQDGDVVLVPRGHHPCGAPYGFEMYYLNVMAGPRRNWRFQPDPAVTWILDRDG</sequence>
<dbReference type="PIRSF" id="PIRSF036628">
    <property type="entry name" value="IolB"/>
    <property type="match status" value="1"/>
</dbReference>